<reference evidence="2" key="1">
    <citation type="submission" date="2020-04" db="EMBL/GenBank/DDBJ databases">
        <title>Draft genome resource of the tomato pathogen Pseudocercospora fuligena.</title>
        <authorList>
            <person name="Zaccaron A."/>
        </authorList>
    </citation>
    <scope>NUCLEOTIDE SEQUENCE</scope>
    <source>
        <strain evidence="2">PF001</strain>
    </source>
</reference>
<sequence length="135" mass="14494">MSFSSTSSRGSTPSTSPCRTITSRSSSNASAHRDSFSSTTSSTFSNPYSSCAYASWPAGSDLKKTSRPSAYVSDEDLFGDDDEAYLSEPPPPPRSAEVWLARPLLPPVNPIKPRKCVTEPKKKRSSSSGSSKHKV</sequence>
<evidence type="ECO:0000313" key="2">
    <source>
        <dbReference type="EMBL" id="KAF7196605.1"/>
    </source>
</evidence>
<feature type="compositionally biased region" description="Basic residues" evidence="1">
    <location>
        <begin position="121"/>
        <end position="135"/>
    </location>
</feature>
<organism evidence="2 3">
    <name type="scientific">Pseudocercospora fuligena</name>
    <dbReference type="NCBI Taxonomy" id="685502"/>
    <lineage>
        <taxon>Eukaryota</taxon>
        <taxon>Fungi</taxon>
        <taxon>Dikarya</taxon>
        <taxon>Ascomycota</taxon>
        <taxon>Pezizomycotina</taxon>
        <taxon>Dothideomycetes</taxon>
        <taxon>Dothideomycetidae</taxon>
        <taxon>Mycosphaerellales</taxon>
        <taxon>Mycosphaerellaceae</taxon>
        <taxon>Pseudocercospora</taxon>
    </lineage>
</organism>
<dbReference type="EMBL" id="JABCIY010000024">
    <property type="protein sequence ID" value="KAF7196605.1"/>
    <property type="molecule type" value="Genomic_DNA"/>
</dbReference>
<feature type="compositionally biased region" description="Low complexity" evidence="1">
    <location>
        <begin position="36"/>
        <end position="45"/>
    </location>
</feature>
<evidence type="ECO:0000313" key="3">
    <source>
        <dbReference type="Proteomes" id="UP000660729"/>
    </source>
</evidence>
<feature type="region of interest" description="Disordered" evidence="1">
    <location>
        <begin position="1"/>
        <end position="135"/>
    </location>
</feature>
<dbReference type="Proteomes" id="UP000660729">
    <property type="component" value="Unassembled WGS sequence"/>
</dbReference>
<comment type="caution">
    <text evidence="2">The sequence shown here is derived from an EMBL/GenBank/DDBJ whole genome shotgun (WGS) entry which is preliminary data.</text>
</comment>
<dbReference type="AlphaFoldDB" id="A0A8H6RRH8"/>
<feature type="compositionally biased region" description="Polar residues" evidence="1">
    <location>
        <begin position="17"/>
        <end position="30"/>
    </location>
</feature>
<proteinExistence type="predicted"/>
<protein>
    <submittedName>
        <fullName evidence="2">Uncharacterized protein</fullName>
    </submittedName>
</protein>
<dbReference type="OrthoDB" id="5294241at2759"/>
<feature type="compositionally biased region" description="Low complexity" evidence="1">
    <location>
        <begin position="1"/>
        <end position="16"/>
    </location>
</feature>
<name>A0A8H6RRH8_9PEZI</name>
<gene>
    <name evidence="2" type="ORF">HII31_01975</name>
</gene>
<accession>A0A8H6RRH8</accession>
<evidence type="ECO:0000256" key="1">
    <source>
        <dbReference type="SAM" id="MobiDB-lite"/>
    </source>
</evidence>
<keyword evidence="3" id="KW-1185">Reference proteome</keyword>
<feature type="compositionally biased region" description="Acidic residues" evidence="1">
    <location>
        <begin position="73"/>
        <end position="85"/>
    </location>
</feature>